<evidence type="ECO:0000256" key="7">
    <source>
        <dbReference type="ARBA" id="ARBA00022840"/>
    </source>
</evidence>
<sequence length="319" mass="37134">MEACKKKKKPLIILTGPTAVGKTALSIGLAKAVGGEIISADSMQVYKGMDVGTAKITSEEMDGVTHYLVDELEPWEEFNVVVFQRLCKKYMERIYSKGKIPIIVGGTGFYIQSVLYDIDFTENEADTSYRQMLEQKAENEGVQKLHQELAQVDPESAEQIHPNNVKKVIRALEYYQQTGQKISEHNETQRQKESPYDFIYYVLSLPREILYERINKRVDQMRRDGLIEEVKQLEERGCTREMVSMQGLGYKEILDAFAGKCTMDEAFEKIKLETRHFAKRQFTWFRRERTVTWLEKEQYNSEDALLAYCVDEIQERFRI</sequence>
<dbReference type="GO" id="GO:0052381">
    <property type="term" value="F:tRNA dimethylallyltransferase activity"/>
    <property type="evidence" value="ECO:0007669"/>
    <property type="project" value="UniProtKB-EC"/>
</dbReference>
<dbReference type="InterPro" id="IPR027417">
    <property type="entry name" value="P-loop_NTPase"/>
</dbReference>
<keyword evidence="4 10" id="KW-0808">Transferase</keyword>
<comment type="caution">
    <text evidence="10">Lacks conserved residue(s) required for the propagation of feature annotation.</text>
</comment>
<keyword evidence="7 10" id="KW-0067">ATP-binding</keyword>
<evidence type="ECO:0000313" key="14">
    <source>
        <dbReference type="EMBL" id="MBC8561762.1"/>
    </source>
</evidence>
<dbReference type="Proteomes" id="UP000606193">
    <property type="component" value="Unassembled WGS sequence"/>
</dbReference>
<evidence type="ECO:0000313" key="15">
    <source>
        <dbReference type="Proteomes" id="UP000606193"/>
    </source>
</evidence>
<comment type="subunit">
    <text evidence="10">Monomer.</text>
</comment>
<evidence type="ECO:0000256" key="8">
    <source>
        <dbReference type="ARBA" id="ARBA00022842"/>
    </source>
</evidence>
<feature type="site" description="Interaction with substrate tRNA" evidence="10">
    <location>
        <position position="130"/>
    </location>
</feature>
<comment type="function">
    <text evidence="2 10 12">Catalyzes the transfer of a dimethylallyl group onto the adenine at position 37 in tRNAs that read codons beginning with uridine, leading to the formation of N6-(dimethylallyl)adenosine (i(6)A).</text>
</comment>
<evidence type="ECO:0000256" key="10">
    <source>
        <dbReference type="HAMAP-Rule" id="MF_00185"/>
    </source>
</evidence>
<evidence type="ECO:0000256" key="13">
    <source>
        <dbReference type="RuleBase" id="RU003785"/>
    </source>
</evidence>
<comment type="caution">
    <text evidence="14">The sequence shown here is derived from an EMBL/GenBank/DDBJ whole genome shotgun (WGS) entry which is preliminary data.</text>
</comment>
<dbReference type="EC" id="2.5.1.75" evidence="10"/>
<evidence type="ECO:0000256" key="11">
    <source>
        <dbReference type="RuleBase" id="RU003783"/>
    </source>
</evidence>
<dbReference type="SUPFAM" id="SSF52540">
    <property type="entry name" value="P-loop containing nucleoside triphosphate hydrolases"/>
    <property type="match status" value="2"/>
</dbReference>
<protein>
    <recommendedName>
        <fullName evidence="10">tRNA dimethylallyltransferase</fullName>
        <ecNumber evidence="10">2.5.1.75</ecNumber>
    </recommendedName>
    <alternativeName>
        <fullName evidence="10">Dimethylallyl diphosphate:tRNA dimethylallyltransferase</fullName>
        <shortName evidence="10">DMAPP:tRNA dimethylallyltransferase</shortName>
        <shortName evidence="10">DMATase</shortName>
    </alternativeName>
    <alternativeName>
        <fullName evidence="10">Isopentenyl-diphosphate:tRNA isopentenyltransferase</fullName>
        <shortName evidence="10">IPP transferase</shortName>
        <shortName evidence="10">IPPT</shortName>
        <shortName evidence="10">IPTase</shortName>
    </alternativeName>
</protein>
<evidence type="ECO:0000256" key="5">
    <source>
        <dbReference type="ARBA" id="ARBA00022694"/>
    </source>
</evidence>
<evidence type="ECO:0000256" key="1">
    <source>
        <dbReference type="ARBA" id="ARBA00001946"/>
    </source>
</evidence>
<feature type="site" description="Interaction with substrate tRNA" evidence="10">
    <location>
        <position position="107"/>
    </location>
</feature>
<organism evidence="14 15">
    <name type="scientific">Jutongia huaianensis</name>
    <dbReference type="NCBI Taxonomy" id="2763668"/>
    <lineage>
        <taxon>Bacteria</taxon>
        <taxon>Bacillati</taxon>
        <taxon>Bacillota</taxon>
        <taxon>Clostridia</taxon>
        <taxon>Lachnospirales</taxon>
        <taxon>Lachnospiraceae</taxon>
        <taxon>Jutongia</taxon>
    </lineage>
</organism>
<evidence type="ECO:0000256" key="6">
    <source>
        <dbReference type="ARBA" id="ARBA00022741"/>
    </source>
</evidence>
<evidence type="ECO:0000256" key="12">
    <source>
        <dbReference type="RuleBase" id="RU003784"/>
    </source>
</evidence>
<keyword evidence="6 10" id="KW-0547">Nucleotide-binding</keyword>
<keyword evidence="8 10" id="KW-0460">Magnesium</keyword>
<proteinExistence type="inferred from homology"/>
<feature type="binding site" evidence="10">
    <location>
        <begin position="16"/>
        <end position="23"/>
    </location>
    <ligand>
        <name>ATP</name>
        <dbReference type="ChEBI" id="CHEBI:30616"/>
    </ligand>
</feature>
<comment type="catalytic activity">
    <reaction evidence="9 10 11">
        <text>adenosine(37) in tRNA + dimethylallyl diphosphate = N(6)-dimethylallyladenosine(37) in tRNA + diphosphate</text>
        <dbReference type="Rhea" id="RHEA:26482"/>
        <dbReference type="Rhea" id="RHEA-COMP:10162"/>
        <dbReference type="Rhea" id="RHEA-COMP:10375"/>
        <dbReference type="ChEBI" id="CHEBI:33019"/>
        <dbReference type="ChEBI" id="CHEBI:57623"/>
        <dbReference type="ChEBI" id="CHEBI:74411"/>
        <dbReference type="ChEBI" id="CHEBI:74415"/>
        <dbReference type="EC" id="2.5.1.75"/>
    </reaction>
</comment>
<dbReference type="Gene3D" id="1.10.20.140">
    <property type="match status" value="1"/>
</dbReference>
<dbReference type="InterPro" id="IPR018022">
    <property type="entry name" value="IPT"/>
</dbReference>
<evidence type="ECO:0000256" key="3">
    <source>
        <dbReference type="ARBA" id="ARBA00005842"/>
    </source>
</evidence>
<feature type="binding site" evidence="10">
    <location>
        <begin position="18"/>
        <end position="23"/>
    </location>
    <ligand>
        <name>substrate</name>
    </ligand>
</feature>
<keyword evidence="5 10" id="KW-0819">tRNA processing</keyword>
<evidence type="ECO:0000256" key="2">
    <source>
        <dbReference type="ARBA" id="ARBA00003213"/>
    </source>
</evidence>
<dbReference type="Gene3D" id="3.40.50.300">
    <property type="entry name" value="P-loop containing nucleotide triphosphate hydrolases"/>
    <property type="match status" value="1"/>
</dbReference>
<dbReference type="EMBL" id="JACRSX010000003">
    <property type="protein sequence ID" value="MBC8561762.1"/>
    <property type="molecule type" value="Genomic_DNA"/>
</dbReference>
<accession>A0ABR7MZF7</accession>
<keyword evidence="15" id="KW-1185">Reference proteome</keyword>
<dbReference type="InterPro" id="IPR039657">
    <property type="entry name" value="Dimethylallyltransferase"/>
</dbReference>
<dbReference type="Pfam" id="PF01715">
    <property type="entry name" value="IPPT"/>
    <property type="match status" value="1"/>
</dbReference>
<evidence type="ECO:0000256" key="4">
    <source>
        <dbReference type="ARBA" id="ARBA00022679"/>
    </source>
</evidence>
<feature type="region of interest" description="Interaction with substrate tRNA" evidence="10">
    <location>
        <begin position="41"/>
        <end position="44"/>
    </location>
</feature>
<gene>
    <name evidence="10 14" type="primary">miaA</name>
    <name evidence="14" type="ORF">H8704_03820</name>
</gene>
<dbReference type="PANTHER" id="PTHR11088:SF60">
    <property type="entry name" value="TRNA DIMETHYLALLYLTRANSFERASE"/>
    <property type="match status" value="1"/>
</dbReference>
<dbReference type="PANTHER" id="PTHR11088">
    <property type="entry name" value="TRNA DIMETHYLALLYLTRANSFERASE"/>
    <property type="match status" value="1"/>
</dbReference>
<dbReference type="NCBIfam" id="TIGR00174">
    <property type="entry name" value="miaA"/>
    <property type="match status" value="1"/>
</dbReference>
<reference evidence="14 15" key="1">
    <citation type="submission" date="2020-08" db="EMBL/GenBank/DDBJ databases">
        <title>Genome public.</title>
        <authorList>
            <person name="Liu C."/>
            <person name="Sun Q."/>
        </authorList>
    </citation>
    <scope>NUCLEOTIDE SEQUENCE [LARGE SCALE GENOMIC DNA]</scope>
    <source>
        <strain evidence="14 15">NSJ-37</strain>
    </source>
</reference>
<evidence type="ECO:0000256" key="9">
    <source>
        <dbReference type="ARBA" id="ARBA00049563"/>
    </source>
</evidence>
<comment type="cofactor">
    <cofactor evidence="1 10">
        <name>Mg(2+)</name>
        <dbReference type="ChEBI" id="CHEBI:18420"/>
    </cofactor>
</comment>
<dbReference type="RefSeq" id="WP_022464767.1">
    <property type="nucleotide sequence ID" value="NZ_JACRSX010000003.1"/>
</dbReference>
<dbReference type="HAMAP" id="MF_00185">
    <property type="entry name" value="IPP_trans"/>
    <property type="match status" value="1"/>
</dbReference>
<name>A0ABR7MZF7_9FIRM</name>
<comment type="similarity">
    <text evidence="3 10 13">Belongs to the IPP transferase family.</text>
</comment>